<evidence type="ECO:0000313" key="6">
    <source>
        <dbReference type="EMBL" id="SEP62462.1"/>
    </source>
</evidence>
<dbReference type="Proteomes" id="UP000198634">
    <property type="component" value="Unassembled WGS sequence"/>
</dbReference>
<dbReference type="STRING" id="657014.SAMN04488092_101404"/>
<keyword evidence="7" id="KW-1185">Reference proteome</keyword>
<dbReference type="GO" id="GO:0003700">
    <property type="term" value="F:DNA-binding transcription factor activity"/>
    <property type="evidence" value="ECO:0007669"/>
    <property type="project" value="InterPro"/>
</dbReference>
<dbReference type="GO" id="GO:0005829">
    <property type="term" value="C:cytosol"/>
    <property type="evidence" value="ECO:0007669"/>
    <property type="project" value="TreeGrafter"/>
</dbReference>
<dbReference type="PANTHER" id="PTHR30419">
    <property type="entry name" value="HTH-TYPE TRANSCRIPTIONAL REGULATOR YBHD"/>
    <property type="match status" value="1"/>
</dbReference>
<dbReference type="PROSITE" id="PS50931">
    <property type="entry name" value="HTH_LYSR"/>
    <property type="match status" value="1"/>
</dbReference>
<dbReference type="InterPro" id="IPR036388">
    <property type="entry name" value="WH-like_DNA-bd_sf"/>
</dbReference>
<dbReference type="Gene3D" id="1.10.10.10">
    <property type="entry name" value="Winged helix-like DNA-binding domain superfamily/Winged helix DNA-binding domain"/>
    <property type="match status" value="1"/>
</dbReference>
<comment type="similarity">
    <text evidence="1">Belongs to the LysR transcriptional regulatory family.</text>
</comment>
<dbReference type="AlphaFoldDB" id="A0A1H8ZDH8"/>
<proteinExistence type="inferred from homology"/>
<dbReference type="InterPro" id="IPR005119">
    <property type="entry name" value="LysR_subst-bd"/>
</dbReference>
<keyword evidence="2" id="KW-0805">Transcription regulation</keyword>
<evidence type="ECO:0000313" key="7">
    <source>
        <dbReference type="Proteomes" id="UP000198634"/>
    </source>
</evidence>
<dbReference type="EMBL" id="FOEP01000001">
    <property type="protein sequence ID" value="SEP62462.1"/>
    <property type="molecule type" value="Genomic_DNA"/>
</dbReference>
<evidence type="ECO:0000256" key="2">
    <source>
        <dbReference type="ARBA" id="ARBA00023015"/>
    </source>
</evidence>
<accession>A0A1H8ZDH8</accession>
<dbReference type="SUPFAM" id="SSF53850">
    <property type="entry name" value="Periplasmic binding protein-like II"/>
    <property type="match status" value="1"/>
</dbReference>
<dbReference type="SUPFAM" id="SSF46785">
    <property type="entry name" value="Winged helix' DNA-binding domain"/>
    <property type="match status" value="1"/>
</dbReference>
<dbReference type="InterPro" id="IPR050950">
    <property type="entry name" value="HTH-type_LysR_regulators"/>
</dbReference>
<evidence type="ECO:0000259" key="5">
    <source>
        <dbReference type="PROSITE" id="PS50931"/>
    </source>
</evidence>
<keyword evidence="4" id="KW-0804">Transcription</keyword>
<dbReference type="PANTHER" id="PTHR30419:SF2">
    <property type="entry name" value="LYSR FAMILY TRANSCRIPTIONAL REGULATOR"/>
    <property type="match status" value="1"/>
</dbReference>
<dbReference type="Pfam" id="PF00126">
    <property type="entry name" value="HTH_1"/>
    <property type="match status" value="1"/>
</dbReference>
<dbReference type="Gene3D" id="3.40.190.290">
    <property type="match status" value="1"/>
</dbReference>
<name>A0A1H8ZDH8_9RHOB</name>
<evidence type="ECO:0000256" key="3">
    <source>
        <dbReference type="ARBA" id="ARBA00023125"/>
    </source>
</evidence>
<organism evidence="6 7">
    <name type="scientific">Thalassovita taeanensis</name>
    <dbReference type="NCBI Taxonomy" id="657014"/>
    <lineage>
        <taxon>Bacteria</taxon>
        <taxon>Pseudomonadati</taxon>
        <taxon>Pseudomonadota</taxon>
        <taxon>Alphaproteobacteria</taxon>
        <taxon>Rhodobacterales</taxon>
        <taxon>Roseobacteraceae</taxon>
        <taxon>Thalassovita</taxon>
    </lineage>
</organism>
<protein>
    <submittedName>
        <fullName evidence="6">DNA-binding transcriptional regulator, LysR family</fullName>
    </submittedName>
</protein>
<dbReference type="GO" id="GO:0003677">
    <property type="term" value="F:DNA binding"/>
    <property type="evidence" value="ECO:0007669"/>
    <property type="project" value="UniProtKB-KW"/>
</dbReference>
<feature type="domain" description="HTH lysR-type" evidence="5">
    <location>
        <begin position="5"/>
        <end position="65"/>
    </location>
</feature>
<dbReference type="InterPro" id="IPR036390">
    <property type="entry name" value="WH_DNA-bd_sf"/>
</dbReference>
<reference evidence="6 7" key="1">
    <citation type="submission" date="2016-10" db="EMBL/GenBank/DDBJ databases">
        <authorList>
            <person name="de Groot N.N."/>
        </authorList>
    </citation>
    <scope>NUCLEOTIDE SEQUENCE [LARGE SCALE GENOMIC DNA]</scope>
    <source>
        <strain evidence="6 7">DSM 22007</strain>
    </source>
</reference>
<gene>
    <name evidence="6" type="ORF">SAMN04488092_101404</name>
</gene>
<dbReference type="Pfam" id="PF03466">
    <property type="entry name" value="LysR_substrate"/>
    <property type="match status" value="1"/>
</dbReference>
<sequence length="305" mass="34425">MEKLISMKHLKTFELIEAVVRAGSIRKAAEDMNLTASALNRRIQGFEQEFGWTIFERLPRGMRLNPAGELLMQHIRAQRTDLARIQSQVADLSGERRGHVSIACSQALLPYFLPQQIAIYRANHPGVTFSVNVRDRVQAEQDLASFSSDLALVFEPIHLVEFEVLFTLTQSVHAVFRKDNPLARKEVLRLRDCLGQKLALPALPYGVRHLLELGAKRIGRSLYPAVETESFEMIRHYVTHENAVGFQIPIGLDEHQQNAITHRPLLERDVPTGKLLLGQMKGRVLPVASARFSNQLMAVLAEQVD</sequence>
<keyword evidence="3 6" id="KW-0238">DNA-binding</keyword>
<evidence type="ECO:0000256" key="1">
    <source>
        <dbReference type="ARBA" id="ARBA00009437"/>
    </source>
</evidence>
<evidence type="ECO:0000256" key="4">
    <source>
        <dbReference type="ARBA" id="ARBA00023163"/>
    </source>
</evidence>
<dbReference type="InterPro" id="IPR000847">
    <property type="entry name" value="LysR_HTH_N"/>
</dbReference>